<feature type="transmembrane region" description="Helical" evidence="7">
    <location>
        <begin position="116"/>
        <end position="135"/>
    </location>
</feature>
<dbReference type="KEGG" id="mut:GVT53_08195"/>
<keyword evidence="3 7" id="KW-0812">Transmembrane</keyword>
<feature type="transmembrane region" description="Helical" evidence="7">
    <location>
        <begin position="267"/>
        <end position="291"/>
    </location>
</feature>
<dbReference type="PRINTS" id="PR00447">
    <property type="entry name" value="NATRESASSCMP"/>
</dbReference>
<feature type="transmembrane region" description="Helical" evidence="7">
    <location>
        <begin position="183"/>
        <end position="204"/>
    </location>
</feature>
<keyword evidence="9" id="KW-1185">Reference proteome</keyword>
<dbReference type="InterPro" id="IPR001046">
    <property type="entry name" value="NRAMP_fam"/>
</dbReference>
<feature type="transmembrane region" description="Helical" evidence="7">
    <location>
        <begin position="79"/>
        <end position="96"/>
    </location>
</feature>
<evidence type="ECO:0000256" key="5">
    <source>
        <dbReference type="ARBA" id="ARBA00022989"/>
    </source>
</evidence>
<evidence type="ECO:0000256" key="7">
    <source>
        <dbReference type="SAM" id="Phobius"/>
    </source>
</evidence>
<feature type="transmembrane region" description="Helical" evidence="7">
    <location>
        <begin position="144"/>
        <end position="163"/>
    </location>
</feature>
<name>A0A6G7J2H7_9FLAO</name>
<sequence>MFKKIGPGVLVAAAFVGPGTITMCTLAGAQFGYALIWALLVSIIATMVLQAMAGRIGLVTQSGLVDVVRTELSTPWFKNLVIIIVLGAILIGNAAYEAGNIGGATLGLEQLVPRQQLRPFLPATIGIVIFLLLWFSSYKILEKIFMGLVGIMGVSFVICAVITQPSMIGILKGMFVPKLPENGLLTLVALVGTTVVPYNLFLHASLVKEKWNSTKDLKAVNRDTIISIGLGGLVSMAILITASAAPISEINNALDMAKALEPLFGKMAFLFMAIGLLAAGITSAITAPLAAAYVASSCFGWEGGMQNKKFKMVWAIVLLCGVVFLSFDIKPIEVIQFAQVANGILLPVMASLLLWVVNKKSVMGNNTNSLLQNVVGIAIVVFAIFLGTKSIFKVIGLF</sequence>
<feature type="transmembrane region" description="Helical" evidence="7">
    <location>
        <begin position="312"/>
        <end position="329"/>
    </location>
</feature>
<dbReference type="EMBL" id="CP049616">
    <property type="protein sequence ID" value="QII44662.1"/>
    <property type="molecule type" value="Genomic_DNA"/>
</dbReference>
<dbReference type="Proteomes" id="UP000502928">
    <property type="component" value="Chromosome"/>
</dbReference>
<feature type="transmembrane region" description="Helical" evidence="7">
    <location>
        <begin position="335"/>
        <end position="358"/>
    </location>
</feature>
<gene>
    <name evidence="8" type="ORF">GVT53_08195</name>
</gene>
<keyword evidence="5 7" id="KW-1133">Transmembrane helix</keyword>
<protein>
    <submittedName>
        <fullName evidence="8">Divalent metal cation transporter</fullName>
    </submittedName>
</protein>
<feature type="transmembrane region" description="Helical" evidence="7">
    <location>
        <begin position="34"/>
        <end position="58"/>
    </location>
</feature>
<dbReference type="GO" id="GO:0034755">
    <property type="term" value="P:iron ion transmembrane transport"/>
    <property type="evidence" value="ECO:0007669"/>
    <property type="project" value="TreeGrafter"/>
</dbReference>
<dbReference type="NCBIfam" id="NF037982">
    <property type="entry name" value="Nramp_1"/>
    <property type="match status" value="1"/>
</dbReference>
<evidence type="ECO:0000313" key="9">
    <source>
        <dbReference type="Proteomes" id="UP000502928"/>
    </source>
</evidence>
<dbReference type="RefSeq" id="WP_166248195.1">
    <property type="nucleotide sequence ID" value="NZ_CP049616.1"/>
</dbReference>
<feature type="transmembrane region" description="Helical" evidence="7">
    <location>
        <begin position="225"/>
        <end position="247"/>
    </location>
</feature>
<organism evidence="8 9">
    <name type="scientific">Flagellimonas oceani</name>
    <dbReference type="NCBI Taxonomy" id="2698672"/>
    <lineage>
        <taxon>Bacteria</taxon>
        <taxon>Pseudomonadati</taxon>
        <taxon>Bacteroidota</taxon>
        <taxon>Flavobacteriia</taxon>
        <taxon>Flavobacteriales</taxon>
        <taxon>Flavobacteriaceae</taxon>
        <taxon>Flagellimonas</taxon>
    </lineage>
</organism>
<dbReference type="GO" id="GO:0005384">
    <property type="term" value="F:manganese ion transmembrane transporter activity"/>
    <property type="evidence" value="ECO:0007669"/>
    <property type="project" value="TreeGrafter"/>
</dbReference>
<comment type="subcellular location">
    <subcellularLocation>
        <location evidence="1">Membrane</location>
        <topology evidence="1">Multi-pass membrane protein</topology>
    </subcellularLocation>
</comment>
<keyword evidence="2" id="KW-0813">Transport</keyword>
<evidence type="ECO:0000256" key="1">
    <source>
        <dbReference type="ARBA" id="ARBA00004141"/>
    </source>
</evidence>
<dbReference type="AlphaFoldDB" id="A0A6G7J2H7"/>
<evidence type="ECO:0000256" key="3">
    <source>
        <dbReference type="ARBA" id="ARBA00022692"/>
    </source>
</evidence>
<proteinExistence type="predicted"/>
<dbReference type="PANTHER" id="PTHR11706">
    <property type="entry name" value="SOLUTE CARRIER PROTEIN FAMILY 11 MEMBER"/>
    <property type="match status" value="1"/>
</dbReference>
<dbReference type="PANTHER" id="PTHR11706:SF33">
    <property type="entry name" value="NATURAL RESISTANCE-ASSOCIATED MACROPHAGE PROTEIN 2"/>
    <property type="match status" value="1"/>
</dbReference>
<keyword evidence="6 7" id="KW-0472">Membrane</keyword>
<accession>A0A6G7J2H7</accession>
<keyword evidence="4" id="KW-0769">Symport</keyword>
<feature type="transmembrane region" description="Helical" evidence="7">
    <location>
        <begin position="370"/>
        <end position="392"/>
    </location>
</feature>
<evidence type="ECO:0000313" key="8">
    <source>
        <dbReference type="EMBL" id="QII44662.1"/>
    </source>
</evidence>
<evidence type="ECO:0000256" key="6">
    <source>
        <dbReference type="ARBA" id="ARBA00023136"/>
    </source>
</evidence>
<evidence type="ECO:0000256" key="2">
    <source>
        <dbReference type="ARBA" id="ARBA00022448"/>
    </source>
</evidence>
<dbReference type="GO" id="GO:0005886">
    <property type="term" value="C:plasma membrane"/>
    <property type="evidence" value="ECO:0007669"/>
    <property type="project" value="TreeGrafter"/>
</dbReference>
<evidence type="ECO:0000256" key="4">
    <source>
        <dbReference type="ARBA" id="ARBA00022847"/>
    </source>
</evidence>
<dbReference type="GO" id="GO:0015086">
    <property type="term" value="F:cadmium ion transmembrane transporter activity"/>
    <property type="evidence" value="ECO:0007669"/>
    <property type="project" value="TreeGrafter"/>
</dbReference>
<dbReference type="GO" id="GO:0015293">
    <property type="term" value="F:symporter activity"/>
    <property type="evidence" value="ECO:0007669"/>
    <property type="project" value="UniProtKB-KW"/>
</dbReference>
<dbReference type="Pfam" id="PF01566">
    <property type="entry name" value="Nramp"/>
    <property type="match status" value="1"/>
</dbReference>
<reference evidence="8 9" key="1">
    <citation type="submission" date="2020-02" db="EMBL/GenBank/DDBJ databases">
        <title>Complete genome of Muricauda sp. 501str8.</title>
        <authorList>
            <person name="Dong B."/>
            <person name="Zhu S."/>
            <person name="Yang J."/>
            <person name="Chen J."/>
        </authorList>
    </citation>
    <scope>NUCLEOTIDE SEQUENCE [LARGE SCALE GENOMIC DNA]</scope>
    <source>
        <strain evidence="8 9">501str8</strain>
    </source>
</reference>